<proteinExistence type="predicted"/>
<dbReference type="Proteomes" id="UP000005239">
    <property type="component" value="Unassembled WGS sequence"/>
</dbReference>
<accession>A0A8R1U6Q1</accession>
<gene>
    <name evidence="1" type="primary">WBGene00095603</name>
</gene>
<protein>
    <submittedName>
        <fullName evidence="1">Uncharacterized protein</fullName>
    </submittedName>
</protein>
<keyword evidence="2" id="KW-1185">Reference proteome</keyword>
<sequence length="344" mass="39583">MNDAHNDYSVLDQYPILQIAQFFPVLFAYPSIFFVFTYLNRIALHINCRVLMFAWIGAFIVMVSINLSMAIFDLCAGHYNPHKISETEWGPYLYTAHGMTHAFSSVQELLIAVERAVACYRPGKYHNNRFCRPLFIIVEGIALAWTYCYMLIIQTDNFFYIGASSNIVDTSALLCMIFGSLFIRRMKRVQHDTLNAKYQLKEASTVSRIILVIGVVSLFSKMSAMIWVWLYVMDFAPFSIITTSAVMMHTVNCGIVGYLFIRMHQGLNKRAAIFRRWLFPKRKIEPAAEVLTCVVKSKLTKQPSCCVSAGSMRYVDGQARRRRQSDGAAETRIHFIELARYWDR</sequence>
<dbReference type="PANTHER" id="PTHR47521">
    <property type="entry name" value="SERPENTINE RECEPTOR, CLASS E (EPSILON)-RELATED"/>
    <property type="match status" value="1"/>
</dbReference>
<evidence type="ECO:0000313" key="1">
    <source>
        <dbReference type="EnsemblMetazoa" id="PPA06049.1"/>
    </source>
</evidence>
<reference evidence="1" key="2">
    <citation type="submission" date="2022-06" db="UniProtKB">
        <authorList>
            <consortium name="EnsemblMetazoa"/>
        </authorList>
    </citation>
    <scope>IDENTIFICATION</scope>
    <source>
        <strain evidence="1">PS312</strain>
    </source>
</reference>
<accession>A0A2A6CQD6</accession>
<name>A0A2A6CQD6_PRIPA</name>
<evidence type="ECO:0000313" key="2">
    <source>
        <dbReference type="Proteomes" id="UP000005239"/>
    </source>
</evidence>
<dbReference type="InterPro" id="IPR052860">
    <property type="entry name" value="NRL-GPCR1"/>
</dbReference>
<dbReference type="PANTHER" id="PTHR47521:SF18">
    <property type="entry name" value="G PROTEIN-COUPLED RECEPTOR-RELATED"/>
    <property type="match status" value="1"/>
</dbReference>
<organism evidence="1 2">
    <name type="scientific">Pristionchus pacificus</name>
    <name type="common">Parasitic nematode worm</name>
    <dbReference type="NCBI Taxonomy" id="54126"/>
    <lineage>
        <taxon>Eukaryota</taxon>
        <taxon>Metazoa</taxon>
        <taxon>Ecdysozoa</taxon>
        <taxon>Nematoda</taxon>
        <taxon>Chromadorea</taxon>
        <taxon>Rhabditida</taxon>
        <taxon>Rhabditina</taxon>
        <taxon>Diplogasteromorpha</taxon>
        <taxon>Diplogasteroidea</taxon>
        <taxon>Neodiplogasteridae</taxon>
        <taxon>Pristionchus</taxon>
    </lineage>
</organism>
<dbReference type="AlphaFoldDB" id="A0A2A6CQD6"/>
<dbReference type="EnsemblMetazoa" id="PPA06049.1">
    <property type="protein sequence ID" value="PPA06049.1"/>
    <property type="gene ID" value="WBGene00095603"/>
</dbReference>
<reference evidence="2" key="1">
    <citation type="journal article" date="2008" name="Nat. Genet.">
        <title>The Pristionchus pacificus genome provides a unique perspective on nematode lifestyle and parasitism.</title>
        <authorList>
            <person name="Dieterich C."/>
            <person name="Clifton S.W."/>
            <person name="Schuster L.N."/>
            <person name="Chinwalla A."/>
            <person name="Delehaunty K."/>
            <person name="Dinkelacker I."/>
            <person name="Fulton L."/>
            <person name="Fulton R."/>
            <person name="Godfrey J."/>
            <person name="Minx P."/>
            <person name="Mitreva M."/>
            <person name="Roeseler W."/>
            <person name="Tian H."/>
            <person name="Witte H."/>
            <person name="Yang S.P."/>
            <person name="Wilson R.K."/>
            <person name="Sommer R.J."/>
        </authorList>
    </citation>
    <scope>NUCLEOTIDE SEQUENCE [LARGE SCALE GENOMIC DNA]</scope>
    <source>
        <strain evidence="2">PS312</strain>
    </source>
</reference>